<dbReference type="Gene3D" id="3.40.30.10">
    <property type="entry name" value="Glutaredoxin"/>
    <property type="match status" value="1"/>
</dbReference>
<organism evidence="3 4">
    <name type="scientific">Thamnocephalis sphaerospora</name>
    <dbReference type="NCBI Taxonomy" id="78915"/>
    <lineage>
        <taxon>Eukaryota</taxon>
        <taxon>Fungi</taxon>
        <taxon>Fungi incertae sedis</taxon>
        <taxon>Zoopagomycota</taxon>
        <taxon>Zoopagomycotina</taxon>
        <taxon>Zoopagomycetes</taxon>
        <taxon>Zoopagales</taxon>
        <taxon>Sigmoideomycetaceae</taxon>
        <taxon>Thamnocephalis</taxon>
    </lineage>
</organism>
<dbReference type="Pfam" id="PF13409">
    <property type="entry name" value="GST_N_2"/>
    <property type="match status" value="1"/>
</dbReference>
<dbReference type="Gene3D" id="1.20.1050.10">
    <property type="match status" value="1"/>
</dbReference>
<dbReference type="InterPro" id="IPR010987">
    <property type="entry name" value="Glutathione-S-Trfase_C-like"/>
</dbReference>
<evidence type="ECO:0000259" key="1">
    <source>
        <dbReference type="PROSITE" id="PS50404"/>
    </source>
</evidence>
<evidence type="ECO:0000259" key="2">
    <source>
        <dbReference type="PROSITE" id="PS50405"/>
    </source>
</evidence>
<dbReference type="AlphaFoldDB" id="A0A4P9XJN2"/>
<evidence type="ECO:0008006" key="5">
    <source>
        <dbReference type="Google" id="ProtNLM"/>
    </source>
</evidence>
<dbReference type="SUPFAM" id="SSF47616">
    <property type="entry name" value="GST C-terminal domain-like"/>
    <property type="match status" value="1"/>
</dbReference>
<dbReference type="InterPro" id="IPR050213">
    <property type="entry name" value="GST_superfamily"/>
</dbReference>
<evidence type="ECO:0000313" key="3">
    <source>
        <dbReference type="EMBL" id="RKP05974.1"/>
    </source>
</evidence>
<keyword evidence="4" id="KW-1185">Reference proteome</keyword>
<dbReference type="SUPFAM" id="SSF52833">
    <property type="entry name" value="Thioredoxin-like"/>
    <property type="match status" value="1"/>
</dbReference>
<dbReference type="InterPro" id="IPR004045">
    <property type="entry name" value="Glutathione_S-Trfase_N"/>
</dbReference>
<dbReference type="EMBL" id="KZ992986">
    <property type="protein sequence ID" value="RKP05974.1"/>
    <property type="molecule type" value="Genomic_DNA"/>
</dbReference>
<dbReference type="Pfam" id="PF14497">
    <property type="entry name" value="GST_C_3"/>
    <property type="match status" value="1"/>
</dbReference>
<sequence length="212" mass="24100">MDILIYTSSFPVHGRYGAICLMLIDASVPYKQRAITPAEWQQAKSEFTTPDRTPYGSLPTLRIDGKLYSQSLPIMRYLARRLGYFDGKDIENTFLVDAVADVAVDWLNKLIADGFLSKDPAAKETFFKQVQPRYARALDSYLAQDTRGPHLLGTEISYADLLIYTITQDSPGFLVDEYHNLHMLVQAIESRPSLTEYLAAFKKRKEQEHIAL</sequence>
<dbReference type="CDD" id="cd03039">
    <property type="entry name" value="GST_N_Sigma_like"/>
    <property type="match status" value="1"/>
</dbReference>
<dbReference type="InterPro" id="IPR036249">
    <property type="entry name" value="Thioredoxin-like_sf"/>
</dbReference>
<dbReference type="PANTHER" id="PTHR11571:SF150">
    <property type="entry name" value="GLUTATHIONE S-TRANSFERASE"/>
    <property type="match status" value="1"/>
</dbReference>
<dbReference type="InterPro" id="IPR036282">
    <property type="entry name" value="Glutathione-S-Trfase_C_sf"/>
</dbReference>
<dbReference type="STRING" id="78915.A0A4P9XJN2"/>
<dbReference type="GO" id="GO:0006749">
    <property type="term" value="P:glutathione metabolic process"/>
    <property type="evidence" value="ECO:0007669"/>
    <property type="project" value="TreeGrafter"/>
</dbReference>
<dbReference type="OrthoDB" id="414243at2759"/>
<dbReference type="GO" id="GO:0004364">
    <property type="term" value="F:glutathione transferase activity"/>
    <property type="evidence" value="ECO:0007669"/>
    <property type="project" value="TreeGrafter"/>
</dbReference>
<gene>
    <name evidence="3" type="ORF">THASP1DRAFT_19075</name>
</gene>
<dbReference type="Proteomes" id="UP000271241">
    <property type="component" value="Unassembled WGS sequence"/>
</dbReference>
<accession>A0A4P9XJN2</accession>
<feature type="domain" description="GST C-terminal" evidence="2">
    <location>
        <begin position="89"/>
        <end position="209"/>
    </location>
</feature>
<dbReference type="PROSITE" id="PS50404">
    <property type="entry name" value="GST_NTER"/>
    <property type="match status" value="1"/>
</dbReference>
<protein>
    <recommendedName>
        <fullName evidence="5">Glutathione S-transferase</fullName>
    </recommendedName>
</protein>
<name>A0A4P9XJN2_9FUNG</name>
<reference evidence="4" key="1">
    <citation type="journal article" date="2018" name="Nat. Microbiol.">
        <title>Leveraging single-cell genomics to expand the fungal tree of life.</title>
        <authorList>
            <person name="Ahrendt S.R."/>
            <person name="Quandt C.A."/>
            <person name="Ciobanu D."/>
            <person name="Clum A."/>
            <person name="Salamov A."/>
            <person name="Andreopoulos B."/>
            <person name="Cheng J.F."/>
            <person name="Woyke T."/>
            <person name="Pelin A."/>
            <person name="Henrissat B."/>
            <person name="Reynolds N.K."/>
            <person name="Benny G.L."/>
            <person name="Smith M.E."/>
            <person name="James T.Y."/>
            <person name="Grigoriev I.V."/>
        </authorList>
    </citation>
    <scope>NUCLEOTIDE SEQUENCE [LARGE SCALE GENOMIC DNA]</scope>
    <source>
        <strain evidence="4">RSA 1356</strain>
    </source>
</reference>
<feature type="domain" description="GST N-terminal" evidence="1">
    <location>
        <begin position="3"/>
        <end position="86"/>
    </location>
</feature>
<evidence type="ECO:0000313" key="4">
    <source>
        <dbReference type="Proteomes" id="UP000271241"/>
    </source>
</evidence>
<dbReference type="PANTHER" id="PTHR11571">
    <property type="entry name" value="GLUTATHIONE S-TRANSFERASE"/>
    <property type="match status" value="1"/>
</dbReference>
<proteinExistence type="predicted"/>
<dbReference type="PROSITE" id="PS50405">
    <property type="entry name" value="GST_CTER"/>
    <property type="match status" value="1"/>
</dbReference>
<dbReference type="InterPro" id="IPR004046">
    <property type="entry name" value="GST_C"/>
</dbReference>